<geneLocation type="plasmid" evidence="1">
    <name>p1517_part_1</name>
</geneLocation>
<dbReference type="EMBL" id="JARUXG010000015">
    <property type="protein sequence ID" value="MDG6782989.1"/>
    <property type="molecule type" value="Genomic_DNA"/>
</dbReference>
<sequence>MMRPSCPRHTEGGKATYTVLTTVPCAAPRQPLLEAQTVGDEIHVGGKSYGAEVSDRPGCVIRILAIAIPLFNDVEDEVSGVHHSGCADLEEVRLEQCFDRPTISSRREAMEDRFQGRQFSVYLGIAAHDFILQEAEAPTHTLDLLSCSPS</sequence>
<proteinExistence type="predicted"/>
<comment type="caution">
    <text evidence="1">The sequence shown here is derived from an EMBL/GenBank/DDBJ whole genome shotgun (WGS) entry which is preliminary data.</text>
</comment>
<protein>
    <submittedName>
        <fullName evidence="1">Uncharacterized protein</fullName>
    </submittedName>
</protein>
<dbReference type="AlphaFoldDB" id="A0AAW6RIC9"/>
<keyword evidence="1" id="KW-0614">Plasmid</keyword>
<gene>
    <name evidence="1" type="ORF">QBL07_19400</name>
</gene>
<organism evidence="1">
    <name type="scientific">Gordonia rubripertincta</name>
    <name type="common">Rhodococcus corallinus</name>
    <dbReference type="NCBI Taxonomy" id="36822"/>
    <lineage>
        <taxon>Bacteria</taxon>
        <taxon>Bacillati</taxon>
        <taxon>Actinomycetota</taxon>
        <taxon>Actinomycetes</taxon>
        <taxon>Mycobacteriales</taxon>
        <taxon>Gordoniaceae</taxon>
        <taxon>Gordonia</taxon>
    </lineage>
</organism>
<accession>A0AAW6RIC9</accession>
<reference evidence="1" key="1">
    <citation type="submission" date="2023-04" db="EMBL/GenBank/DDBJ databases">
        <title>Characterization and analysis of the complete genome of Gordonia rubripertincta 112, the degrader of aromatic and aliphatic compounds.</title>
        <authorList>
            <person name="Frantsuzova E."/>
            <person name="Bogun A."/>
            <person name="Delegan Y."/>
        </authorList>
    </citation>
    <scope>NUCLEOTIDE SEQUENCE</scope>
    <source>
        <strain evidence="1">112</strain>
        <plasmid evidence="1">p1517_part_1</plasmid>
    </source>
</reference>
<evidence type="ECO:0000313" key="1">
    <source>
        <dbReference type="EMBL" id="MDG6782989.1"/>
    </source>
</evidence>
<name>A0AAW6RIC9_GORRU</name>